<dbReference type="InterPro" id="IPR015421">
    <property type="entry name" value="PyrdxlP-dep_Trfase_major"/>
</dbReference>
<gene>
    <name evidence="9" type="primary">glyA</name>
    <name evidence="12" type="ORF">E5139_14215</name>
</gene>
<dbReference type="InterPro" id="IPR039429">
    <property type="entry name" value="SHMT-like_dom"/>
</dbReference>
<reference evidence="12 13" key="1">
    <citation type="submission" date="2019-04" db="EMBL/GenBank/DDBJ databases">
        <title>Complete genome sequence of Arthrobacter sp. ZXY-2 associated with effective atrazine degradation and salt adaptation.</title>
        <authorList>
            <person name="Zhao X."/>
        </authorList>
    </citation>
    <scope>NUCLEOTIDE SEQUENCE [LARGE SCALE GENOMIC DNA]</scope>
    <source>
        <strain evidence="13">ZP60</strain>
    </source>
</reference>
<name>A0A4D6KF94_9EURY</name>
<dbReference type="GeneID" id="42180117"/>
<evidence type="ECO:0000256" key="1">
    <source>
        <dbReference type="ARBA" id="ARBA00001933"/>
    </source>
</evidence>
<proteinExistence type="inferred from homology"/>
<dbReference type="GO" id="GO:0032259">
    <property type="term" value="P:methylation"/>
    <property type="evidence" value="ECO:0007669"/>
    <property type="project" value="UniProtKB-KW"/>
</dbReference>
<dbReference type="FunFam" id="3.40.640.10:FF:000001">
    <property type="entry name" value="Serine hydroxymethyltransferase"/>
    <property type="match status" value="1"/>
</dbReference>
<comment type="subunit">
    <text evidence="4 9">Homodimer.</text>
</comment>
<dbReference type="InterPro" id="IPR049943">
    <property type="entry name" value="Ser_HO-MeTrfase-like"/>
</dbReference>
<dbReference type="GO" id="GO:0019264">
    <property type="term" value="P:glycine biosynthetic process from serine"/>
    <property type="evidence" value="ECO:0007669"/>
    <property type="project" value="UniProtKB-UniRule"/>
</dbReference>
<keyword evidence="7 9" id="KW-0808">Transferase</keyword>
<evidence type="ECO:0000313" key="13">
    <source>
        <dbReference type="Proteomes" id="UP000297053"/>
    </source>
</evidence>
<dbReference type="GO" id="GO:0004372">
    <property type="term" value="F:glycine hydroxymethyltransferase activity"/>
    <property type="evidence" value="ECO:0007669"/>
    <property type="project" value="UniProtKB-UniRule"/>
</dbReference>
<comment type="cofactor">
    <cofactor evidence="1 9 10">
        <name>pyridoxal 5'-phosphate</name>
        <dbReference type="ChEBI" id="CHEBI:597326"/>
    </cofactor>
</comment>
<dbReference type="EC" id="2.1.2.1" evidence="9"/>
<dbReference type="UniPathway" id="UPA00288">
    <property type="reaction ID" value="UER01023"/>
</dbReference>
<comment type="similarity">
    <text evidence="3 9">Belongs to the SHMT family.</text>
</comment>
<dbReference type="Proteomes" id="UP000297053">
    <property type="component" value="Chromosome"/>
</dbReference>
<feature type="site" description="Plays an important role in substrate specificity" evidence="9">
    <location>
        <position position="227"/>
    </location>
</feature>
<dbReference type="GO" id="GO:0008168">
    <property type="term" value="F:methyltransferase activity"/>
    <property type="evidence" value="ECO:0007669"/>
    <property type="project" value="UniProtKB-KW"/>
</dbReference>
<evidence type="ECO:0000256" key="8">
    <source>
        <dbReference type="ARBA" id="ARBA00022898"/>
    </source>
</evidence>
<dbReference type="Gene3D" id="3.40.640.10">
    <property type="entry name" value="Type I PLP-dependent aspartate aminotransferase-like (Major domain)"/>
    <property type="match status" value="1"/>
</dbReference>
<evidence type="ECO:0000256" key="9">
    <source>
        <dbReference type="HAMAP-Rule" id="MF_00051"/>
    </source>
</evidence>
<comment type="pathway">
    <text evidence="9">Amino-acid biosynthesis; glycine biosynthesis; glycine from L-serine: step 1/1.</text>
</comment>
<dbReference type="InterPro" id="IPR015422">
    <property type="entry name" value="PyrdxlP-dep_Trfase_small"/>
</dbReference>
<dbReference type="PIRSF" id="PIRSF000412">
    <property type="entry name" value="SHMT"/>
    <property type="match status" value="1"/>
</dbReference>
<feature type="binding site" evidence="9">
    <location>
        <position position="119"/>
    </location>
    <ligand>
        <name>(6S)-5,6,7,8-tetrahydrofolate</name>
        <dbReference type="ChEBI" id="CHEBI:57453"/>
    </ligand>
</feature>
<dbReference type="InterPro" id="IPR001085">
    <property type="entry name" value="Ser_HO-MeTrfase"/>
</dbReference>
<comment type="pathway">
    <text evidence="9">One-carbon metabolism; tetrahydrofolate interconversion.</text>
</comment>
<dbReference type="NCBIfam" id="NF000586">
    <property type="entry name" value="PRK00011.1"/>
    <property type="match status" value="1"/>
</dbReference>
<dbReference type="SUPFAM" id="SSF53383">
    <property type="entry name" value="PLP-dependent transferases"/>
    <property type="match status" value="1"/>
</dbReference>
<feature type="binding site" evidence="9">
    <location>
        <begin position="353"/>
        <end position="355"/>
    </location>
    <ligand>
        <name>(6S)-5,6,7,8-tetrahydrofolate</name>
        <dbReference type="ChEBI" id="CHEBI:57453"/>
    </ligand>
</feature>
<organism evidence="12 13">
    <name type="scientific">Halomicrobium mukohataei</name>
    <dbReference type="NCBI Taxonomy" id="57705"/>
    <lineage>
        <taxon>Archaea</taxon>
        <taxon>Methanobacteriati</taxon>
        <taxon>Methanobacteriota</taxon>
        <taxon>Stenosarchaea group</taxon>
        <taxon>Halobacteria</taxon>
        <taxon>Halobacteriales</taxon>
        <taxon>Haloarculaceae</taxon>
        <taxon>Halomicrobium</taxon>
    </lineage>
</organism>
<feature type="modified residue" description="N6-(pyridoxal phosphate)lysine" evidence="9 10">
    <location>
        <position position="228"/>
    </location>
</feature>
<dbReference type="GO" id="GO:0030170">
    <property type="term" value="F:pyridoxal phosphate binding"/>
    <property type="evidence" value="ECO:0007669"/>
    <property type="project" value="UniProtKB-UniRule"/>
</dbReference>
<feature type="binding site" evidence="9">
    <location>
        <position position="242"/>
    </location>
    <ligand>
        <name>(6S)-5,6,7,8-tetrahydrofolate</name>
        <dbReference type="ChEBI" id="CHEBI:57453"/>
    </ligand>
</feature>
<dbReference type="GeneID" id="8411755"/>
<dbReference type="Gene3D" id="3.90.1150.10">
    <property type="entry name" value="Aspartate Aminotransferase, domain 1"/>
    <property type="match status" value="1"/>
</dbReference>
<evidence type="ECO:0000256" key="5">
    <source>
        <dbReference type="ARBA" id="ARBA00022490"/>
    </source>
</evidence>
<comment type="function">
    <text evidence="9">Catalyzes the reversible interconversion of serine and glycine with tetrahydrofolate (THF) serving as the one-carbon carrier. Also exhibits THF-independent aldolase activity toward beta-hydroxyamino acids, producing glycine and aldehydes, via a retro-aldol mechanism.</text>
</comment>
<evidence type="ECO:0000259" key="11">
    <source>
        <dbReference type="Pfam" id="PF00464"/>
    </source>
</evidence>
<dbReference type="PROSITE" id="PS00096">
    <property type="entry name" value="SHMT"/>
    <property type="match status" value="1"/>
</dbReference>
<dbReference type="GO" id="GO:0005737">
    <property type="term" value="C:cytoplasm"/>
    <property type="evidence" value="ECO:0007669"/>
    <property type="project" value="UniProtKB-SubCell"/>
</dbReference>
<dbReference type="PANTHER" id="PTHR11680">
    <property type="entry name" value="SERINE HYDROXYMETHYLTRANSFERASE"/>
    <property type="match status" value="1"/>
</dbReference>
<dbReference type="EMBL" id="CP039375">
    <property type="protein sequence ID" value="QCD66744.1"/>
    <property type="molecule type" value="Genomic_DNA"/>
</dbReference>
<comment type="subcellular location">
    <subcellularLocation>
        <location evidence="2 9">Cytoplasm</location>
    </subcellularLocation>
</comment>
<sequence>MHFDHLESADPDVTAALTDEVDRQNDTLAMIASENHVSEAVLEAQGSALTNKYAEGYPGERYYGGCEPADEIEELAIERAKELYGADHVNVQPHSGSQANMGVYLAVLDPGDKILSLDLTHGGHLSHGHPANFAGQVYEVEQYEVDAETGRLDYDELRAQAEEYDPDIVVSGYSAYPRTVEWERIQEAADAADAYHLADIAHITGLVAAGVHPSPVGVADFVTGSTHKTIRAGRGGIIMCDEEYADDIDSAVFPGMQGGPLMHNVAGKAVGFGEALEPEFEEYAQATVDNAKALGDRLQEHGLDLVSDGTDNHLVLIDLRPSHPDTTGKEVEEALEEAGIVLNANTVPGETRSAFNPSGIRAGTPGLTTRGFDEEACEEVADLIYEVVDAPDDEDVIAEVSARVDELTDEFDLYGEDSEGLVYE</sequence>
<dbReference type="KEGG" id="halz:E5139_14215"/>
<keyword evidence="5 9" id="KW-0963">Cytoplasm</keyword>
<evidence type="ECO:0000313" key="12">
    <source>
        <dbReference type="EMBL" id="QCD66744.1"/>
    </source>
</evidence>
<keyword evidence="9" id="KW-0028">Amino-acid biosynthesis</keyword>
<evidence type="ECO:0000256" key="10">
    <source>
        <dbReference type="PIRSR" id="PIRSR000412-50"/>
    </source>
</evidence>
<evidence type="ECO:0000256" key="3">
    <source>
        <dbReference type="ARBA" id="ARBA00006376"/>
    </source>
</evidence>
<accession>A0A4D6KF94</accession>
<dbReference type="InterPro" id="IPR019798">
    <property type="entry name" value="Ser_HO-MeTrfase_PLP_BS"/>
</dbReference>
<keyword evidence="12" id="KW-0489">Methyltransferase</keyword>
<dbReference type="UniPathway" id="UPA00193"/>
<dbReference type="GO" id="GO:0035999">
    <property type="term" value="P:tetrahydrofolate interconversion"/>
    <property type="evidence" value="ECO:0007669"/>
    <property type="project" value="UniProtKB-UniRule"/>
</dbReference>
<protein>
    <recommendedName>
        <fullName evidence="9">Serine hydroxymethyltransferase</fullName>
        <shortName evidence="9">SHMT</shortName>
        <shortName evidence="9">Serine methylase</shortName>
        <ecNumber evidence="9">2.1.2.1</ecNumber>
    </recommendedName>
</protein>
<dbReference type="PANTHER" id="PTHR11680:SF35">
    <property type="entry name" value="SERINE HYDROXYMETHYLTRANSFERASE 1"/>
    <property type="match status" value="1"/>
</dbReference>
<dbReference type="OMA" id="CQFANVQ"/>
<dbReference type="InterPro" id="IPR015424">
    <property type="entry name" value="PyrdxlP-dep_Trfase"/>
</dbReference>
<keyword evidence="6 9" id="KW-0554">One-carbon metabolism</keyword>
<evidence type="ECO:0000256" key="2">
    <source>
        <dbReference type="ARBA" id="ARBA00004496"/>
    </source>
</evidence>
<evidence type="ECO:0000256" key="7">
    <source>
        <dbReference type="ARBA" id="ARBA00022679"/>
    </source>
</evidence>
<feature type="binding site" evidence="9">
    <location>
        <begin position="123"/>
        <end position="125"/>
    </location>
    <ligand>
        <name>(6S)-5,6,7,8-tetrahydrofolate</name>
        <dbReference type="ChEBI" id="CHEBI:57453"/>
    </ligand>
</feature>
<reference evidence="12 13" key="2">
    <citation type="submission" date="2019-04" db="EMBL/GenBank/DDBJ databases">
        <authorList>
            <person name="Yang S."/>
            <person name="Wei W."/>
        </authorList>
    </citation>
    <scope>NUCLEOTIDE SEQUENCE [LARGE SCALE GENOMIC DNA]</scope>
    <source>
        <strain evidence="13">ZP60</strain>
    </source>
</reference>
<evidence type="ECO:0000256" key="4">
    <source>
        <dbReference type="ARBA" id="ARBA00011738"/>
    </source>
</evidence>
<dbReference type="Pfam" id="PF00464">
    <property type="entry name" value="SHMT"/>
    <property type="match status" value="1"/>
</dbReference>
<evidence type="ECO:0000256" key="6">
    <source>
        <dbReference type="ARBA" id="ARBA00022563"/>
    </source>
</evidence>
<comment type="catalytic activity">
    <reaction evidence="9">
        <text>(6R)-5,10-methylene-5,6,7,8-tetrahydrofolate + glycine + H2O = (6S)-5,6,7,8-tetrahydrofolate + L-serine</text>
        <dbReference type="Rhea" id="RHEA:15481"/>
        <dbReference type="ChEBI" id="CHEBI:15377"/>
        <dbReference type="ChEBI" id="CHEBI:15636"/>
        <dbReference type="ChEBI" id="CHEBI:33384"/>
        <dbReference type="ChEBI" id="CHEBI:57305"/>
        <dbReference type="ChEBI" id="CHEBI:57453"/>
        <dbReference type="EC" id="2.1.2.1"/>
    </reaction>
</comment>
<dbReference type="CDD" id="cd00378">
    <property type="entry name" value="SHMT"/>
    <property type="match status" value="1"/>
</dbReference>
<keyword evidence="8 9" id="KW-0663">Pyridoxal phosphate</keyword>
<dbReference type="AlphaFoldDB" id="A0A4D6KF94"/>
<dbReference type="HAMAP" id="MF_00051">
    <property type="entry name" value="SHMT"/>
    <property type="match status" value="1"/>
</dbReference>
<dbReference type="RefSeq" id="WP_015763171.1">
    <property type="nucleotide sequence ID" value="NZ_CP039375.1"/>
</dbReference>
<feature type="domain" description="Serine hydroxymethyltransferase-like" evidence="11">
    <location>
        <begin position="6"/>
        <end position="384"/>
    </location>
</feature>